<evidence type="ECO:0000313" key="7">
    <source>
        <dbReference type="EMBL" id="KAF4731435.1"/>
    </source>
</evidence>
<feature type="region of interest" description="Disordered" evidence="5">
    <location>
        <begin position="72"/>
        <end position="177"/>
    </location>
</feature>
<organism evidence="7 8">
    <name type="scientific">Perkinsus olseni</name>
    <name type="common">Perkinsus atlanticus</name>
    <dbReference type="NCBI Taxonomy" id="32597"/>
    <lineage>
        <taxon>Eukaryota</taxon>
        <taxon>Sar</taxon>
        <taxon>Alveolata</taxon>
        <taxon>Perkinsozoa</taxon>
        <taxon>Perkinsea</taxon>
        <taxon>Perkinsida</taxon>
        <taxon>Perkinsidae</taxon>
        <taxon>Perkinsus</taxon>
    </lineage>
</organism>
<reference evidence="7 8" key="1">
    <citation type="submission" date="2020-04" db="EMBL/GenBank/DDBJ databases">
        <title>Perkinsus olseni comparative genomics.</title>
        <authorList>
            <person name="Bogema D.R."/>
        </authorList>
    </citation>
    <scope>NUCLEOTIDE SEQUENCE [LARGE SCALE GENOMIC DNA]</scope>
    <source>
        <strain evidence="7 8">ATCC PRA-207</strain>
    </source>
</reference>
<evidence type="ECO:0000256" key="2">
    <source>
        <dbReference type="ARBA" id="ARBA00010343"/>
    </source>
</evidence>
<keyword evidence="4" id="KW-0539">Nucleus</keyword>
<comment type="subcellular location">
    <subcellularLocation>
        <location evidence="1">Nucleus</location>
    </subcellularLocation>
</comment>
<dbReference type="GO" id="GO:0046982">
    <property type="term" value="F:protein heterodimerization activity"/>
    <property type="evidence" value="ECO:0007669"/>
    <property type="project" value="InterPro"/>
</dbReference>
<dbReference type="InterPro" id="IPR000164">
    <property type="entry name" value="Histone_H3/CENP-A"/>
</dbReference>
<accession>A0A7J6SFL3</accession>
<dbReference type="InterPro" id="IPR007125">
    <property type="entry name" value="H2A/H2B/H3"/>
</dbReference>
<feature type="region of interest" description="Disordered" evidence="5">
    <location>
        <begin position="206"/>
        <end position="244"/>
    </location>
</feature>
<comment type="caution">
    <text evidence="7">The sequence shown here is derived from an EMBL/GenBank/DDBJ whole genome shotgun (WGS) entry which is preliminary data.</text>
</comment>
<feature type="compositionally biased region" description="Basic and acidic residues" evidence="5">
    <location>
        <begin position="137"/>
        <end position="150"/>
    </location>
</feature>
<dbReference type="GO" id="GO:0003677">
    <property type="term" value="F:DNA binding"/>
    <property type="evidence" value="ECO:0007669"/>
    <property type="project" value="UniProtKB-KW"/>
</dbReference>
<feature type="compositionally biased region" description="Polar residues" evidence="5">
    <location>
        <begin position="77"/>
        <end position="86"/>
    </location>
</feature>
<dbReference type="EMBL" id="JABANO010018677">
    <property type="protein sequence ID" value="KAF4731435.1"/>
    <property type="molecule type" value="Genomic_DNA"/>
</dbReference>
<protein>
    <recommendedName>
        <fullName evidence="6">Core Histone H2A/H2B/H3 domain-containing protein</fullName>
    </recommendedName>
</protein>
<dbReference type="SMART" id="SM00428">
    <property type="entry name" value="H3"/>
    <property type="match status" value="1"/>
</dbReference>
<proteinExistence type="inferred from homology"/>
<dbReference type="GO" id="GO:0005634">
    <property type="term" value="C:nucleus"/>
    <property type="evidence" value="ECO:0007669"/>
    <property type="project" value="UniProtKB-SubCell"/>
</dbReference>
<dbReference type="PANTHER" id="PTHR45810">
    <property type="entry name" value="HISTONE H3.2"/>
    <property type="match status" value="1"/>
</dbReference>
<dbReference type="SUPFAM" id="SSF47113">
    <property type="entry name" value="Histone-fold"/>
    <property type="match status" value="1"/>
</dbReference>
<evidence type="ECO:0000256" key="3">
    <source>
        <dbReference type="ARBA" id="ARBA00023125"/>
    </source>
</evidence>
<feature type="compositionally biased region" description="Basic and acidic residues" evidence="5">
    <location>
        <begin position="158"/>
        <end position="170"/>
    </location>
</feature>
<keyword evidence="8" id="KW-1185">Reference proteome</keyword>
<sequence length="370" mass="40289">MEQKEGQQLFIQAEKEIDAYKGLVSKHKWTPVVNLQACGEPGQQAMDHLLSASRHFGELAATSARRIYGKPVWSPENLDNSHNGSQSDEESDEEVIPLEDEVEQTAGDSNENVASGEDADGSAPVADEVITAEGGDDNDKSKYGSSDEKGGNPNQIRNIKENPDESKKEGSDEDTCEADTYRQVKNEDNLNINSNNDITALAGISHDSHSKESQQVDSSNIHTSPEIPDAAAEAHPEPGEGTEVNEVLRPSVGDAAYAAAFAVKMGRSRSSGSQASTVLREVLFYQATSWLLIPRATFGRVVRSILKDSSDLADPRIQSNAIEALQHASEAFLESLFEDSYLCSLHAKRVTLMPQDMRLARRLRNGHTLA</sequence>
<comment type="similarity">
    <text evidence="2">Belongs to the histone H3 family.</text>
</comment>
<dbReference type="GO" id="GO:0030527">
    <property type="term" value="F:structural constituent of chromatin"/>
    <property type="evidence" value="ECO:0007669"/>
    <property type="project" value="InterPro"/>
</dbReference>
<dbReference type="GO" id="GO:0000786">
    <property type="term" value="C:nucleosome"/>
    <property type="evidence" value="ECO:0007669"/>
    <property type="project" value="InterPro"/>
</dbReference>
<dbReference type="Pfam" id="PF00125">
    <property type="entry name" value="Histone"/>
    <property type="match status" value="1"/>
</dbReference>
<feature type="compositionally biased region" description="Acidic residues" evidence="5">
    <location>
        <begin position="87"/>
        <end position="103"/>
    </location>
</feature>
<dbReference type="InterPro" id="IPR009072">
    <property type="entry name" value="Histone-fold"/>
</dbReference>
<name>A0A7J6SFL3_PEROL</name>
<evidence type="ECO:0000259" key="6">
    <source>
        <dbReference type="Pfam" id="PF00125"/>
    </source>
</evidence>
<evidence type="ECO:0000256" key="5">
    <source>
        <dbReference type="SAM" id="MobiDB-lite"/>
    </source>
</evidence>
<evidence type="ECO:0000313" key="8">
    <source>
        <dbReference type="Proteomes" id="UP000553632"/>
    </source>
</evidence>
<keyword evidence="3" id="KW-0238">DNA-binding</keyword>
<dbReference type="Proteomes" id="UP000553632">
    <property type="component" value="Unassembled WGS sequence"/>
</dbReference>
<evidence type="ECO:0000256" key="4">
    <source>
        <dbReference type="ARBA" id="ARBA00023242"/>
    </source>
</evidence>
<feature type="domain" description="Core Histone H2A/H2B/H3" evidence="6">
    <location>
        <begin position="285"/>
        <end position="363"/>
    </location>
</feature>
<dbReference type="CDD" id="cd22911">
    <property type="entry name" value="HFD_H3"/>
    <property type="match status" value="1"/>
</dbReference>
<dbReference type="AlphaFoldDB" id="A0A7J6SFL3"/>
<gene>
    <name evidence="7" type="ORF">FOZ63_006998</name>
</gene>
<evidence type="ECO:0000256" key="1">
    <source>
        <dbReference type="ARBA" id="ARBA00004123"/>
    </source>
</evidence>
<dbReference type="Gene3D" id="1.10.20.10">
    <property type="entry name" value="Histone, subunit A"/>
    <property type="match status" value="1"/>
</dbReference>